<dbReference type="InterPro" id="IPR046347">
    <property type="entry name" value="bZIP_sf"/>
</dbReference>
<comment type="caution">
    <text evidence="2">The sequence shown here is derived from an EMBL/GenBank/DDBJ whole genome shotgun (WGS) entry which is preliminary data.</text>
</comment>
<dbReference type="EMBL" id="JAVRJZ010000009">
    <property type="protein sequence ID" value="KAK2718179.1"/>
    <property type="molecule type" value="Genomic_DNA"/>
</dbReference>
<keyword evidence="3" id="KW-1185">Reference proteome</keyword>
<name>A0AA88I166_ARTSF</name>
<dbReference type="SUPFAM" id="SSF57959">
    <property type="entry name" value="Leucine zipper domain"/>
    <property type="match status" value="1"/>
</dbReference>
<dbReference type="Pfam" id="PF07716">
    <property type="entry name" value="bZIP_2"/>
    <property type="match status" value="1"/>
</dbReference>
<evidence type="ECO:0000313" key="3">
    <source>
        <dbReference type="Proteomes" id="UP001187531"/>
    </source>
</evidence>
<dbReference type="Gene3D" id="1.20.5.170">
    <property type="match status" value="1"/>
</dbReference>
<accession>A0AA88I166</accession>
<dbReference type="AlphaFoldDB" id="A0AA88I166"/>
<evidence type="ECO:0000259" key="1">
    <source>
        <dbReference type="PROSITE" id="PS00036"/>
    </source>
</evidence>
<evidence type="ECO:0000313" key="2">
    <source>
        <dbReference type="EMBL" id="KAK2718179.1"/>
    </source>
</evidence>
<dbReference type="Proteomes" id="UP001187531">
    <property type="component" value="Unassembled WGS sequence"/>
</dbReference>
<protein>
    <recommendedName>
        <fullName evidence="1">BZIP domain-containing protein</fullName>
    </recommendedName>
</protein>
<gene>
    <name evidence="2" type="ORF">QYM36_005482</name>
</gene>
<reference evidence="2" key="1">
    <citation type="submission" date="2023-07" db="EMBL/GenBank/DDBJ databases">
        <title>Chromosome-level genome assembly of Artemia franciscana.</title>
        <authorList>
            <person name="Jo E."/>
        </authorList>
    </citation>
    <scope>NUCLEOTIDE SEQUENCE</scope>
    <source>
        <tissue evidence="2">Whole body</tissue>
    </source>
</reference>
<proteinExistence type="predicted"/>
<dbReference type="GO" id="GO:0003700">
    <property type="term" value="F:DNA-binding transcription factor activity"/>
    <property type="evidence" value="ECO:0007669"/>
    <property type="project" value="InterPro"/>
</dbReference>
<dbReference type="InterPro" id="IPR004827">
    <property type="entry name" value="bZIP"/>
</dbReference>
<dbReference type="PROSITE" id="PS00036">
    <property type="entry name" value="BZIP_BASIC"/>
    <property type="match status" value="1"/>
</dbReference>
<feature type="domain" description="BZIP" evidence="1">
    <location>
        <begin position="199"/>
        <end position="212"/>
    </location>
</feature>
<sequence length="440" mass="50392">MLKNKEKPTAGNQDYEINTKFQQIFNESPISYEIPRNEDKESSSIVTDNLLSCGIQNSISEVSGDAHEISREISLQEQMHQQCQKDSFWPQSAKSNEGKRVQEPVANYGLCKRQENIKDKRSPELSSVVNTFQDSETSDSPILDFPTMIDSHTSQKFIGHGNFFNEVHQTSRTEYASEVEKPNKLENIQALFPKIEWTRERNKEAAGTYRKRKKDYLELERQVIANIDFPAENLGAVSIREDGIDLLRERESFQTTNISGDEILKPLDLSTRSQAGGSSFSSTQTFEDDAFDISRKREPGLSFCNTLSFEEVKTGVVEPNSLSALQESTNKFRRVRSKNQGGKNVECFDRYSLKFQSNVKELEPKNVLARQEEITLKGLTQRNCRQNSDDRLSACEKVAKRKEGNRIAAKKYRMKKKMKLQELQEMVVKLETLQRGKTLQ</sequence>
<organism evidence="2 3">
    <name type="scientific">Artemia franciscana</name>
    <name type="common">Brine shrimp</name>
    <name type="synonym">Artemia sanfranciscana</name>
    <dbReference type="NCBI Taxonomy" id="6661"/>
    <lineage>
        <taxon>Eukaryota</taxon>
        <taxon>Metazoa</taxon>
        <taxon>Ecdysozoa</taxon>
        <taxon>Arthropoda</taxon>
        <taxon>Crustacea</taxon>
        <taxon>Branchiopoda</taxon>
        <taxon>Anostraca</taxon>
        <taxon>Artemiidae</taxon>
        <taxon>Artemia</taxon>
    </lineage>
</organism>